<name>C4XM84_SOLM1</name>
<evidence type="ECO:0000313" key="4">
    <source>
        <dbReference type="Proteomes" id="UP000009071"/>
    </source>
</evidence>
<feature type="domain" description="ChrB N-terminal" evidence="2">
    <location>
        <begin position="21"/>
        <end position="98"/>
    </location>
</feature>
<dbReference type="EMBL" id="AP010904">
    <property type="protein sequence ID" value="BAH77212.1"/>
    <property type="molecule type" value="Genomic_DNA"/>
</dbReference>
<dbReference type="InterPro" id="IPR046858">
    <property type="entry name" value="ChrB_N"/>
</dbReference>
<dbReference type="InterPro" id="IPR018634">
    <property type="entry name" value="ChrB_C"/>
</dbReference>
<organism evidence="3 4">
    <name type="scientific">Solidesulfovibrio magneticus (strain ATCC 700980 / DSM 13731 / RS-1)</name>
    <name type="common">Desulfovibrio magneticus</name>
    <dbReference type="NCBI Taxonomy" id="573370"/>
    <lineage>
        <taxon>Bacteria</taxon>
        <taxon>Pseudomonadati</taxon>
        <taxon>Thermodesulfobacteriota</taxon>
        <taxon>Desulfovibrionia</taxon>
        <taxon>Desulfovibrionales</taxon>
        <taxon>Desulfovibrionaceae</taxon>
        <taxon>Solidesulfovibrio</taxon>
    </lineage>
</organism>
<keyword evidence="4" id="KW-1185">Reference proteome</keyword>
<dbReference type="RefSeq" id="WP_015862354.1">
    <property type="nucleotide sequence ID" value="NC_012796.1"/>
</dbReference>
<sequence>MKNNKWLVLSFSLPAKSQAIRVKVWRRLQAIGAIQAKNSLYVLPASVAHTEHFTWLAKEVEEAEGEALFFETEAIRYLDDQAIMDAFARERDAEYAGLDEELHAALALARGKDLASLDRELLSTRRKCGRRLEAIRSRDFFPSGKGTRTAALLHELSALLDGRDTDTAPAITTLRREDYVGKTWITRQRPYVDRLATIWAVKRFIDPDARLVFVAHDAKVDKNQDAVWFDMPETEFTHRGGRITFEVVIASFELAQEVPAGLVATLRAIDLEEMDTAPAEAAGLKRLLDGLLATLRDDEQLVAAALPLFDALSATYKP</sequence>
<evidence type="ECO:0000259" key="1">
    <source>
        <dbReference type="Pfam" id="PF09828"/>
    </source>
</evidence>
<dbReference type="Pfam" id="PF09828">
    <property type="entry name" value="ChrB_C"/>
    <property type="match status" value="1"/>
</dbReference>
<evidence type="ECO:0000259" key="2">
    <source>
        <dbReference type="Pfam" id="PF20229"/>
    </source>
</evidence>
<dbReference type="KEGG" id="dma:DMR_37210"/>
<dbReference type="OrthoDB" id="9784302at2"/>
<accession>C4XM84</accession>
<dbReference type="eggNOG" id="COG4275">
    <property type="taxonomic scope" value="Bacteria"/>
</dbReference>
<dbReference type="Pfam" id="PF20229">
    <property type="entry name" value="ChrB_N"/>
    <property type="match status" value="1"/>
</dbReference>
<proteinExistence type="predicted"/>
<gene>
    <name evidence="3" type="primary">chrB</name>
    <name evidence="3" type="ordered locus">DMR_37210</name>
</gene>
<protein>
    <submittedName>
        <fullName evidence="3">ChrB protein</fullName>
    </submittedName>
</protein>
<evidence type="ECO:0000313" key="3">
    <source>
        <dbReference type="EMBL" id="BAH77212.1"/>
    </source>
</evidence>
<dbReference type="STRING" id="573370.DMR_37210"/>
<dbReference type="HOGENOM" id="CLU_079058_0_0_7"/>
<feature type="domain" description="ChrB C-terminal" evidence="1">
    <location>
        <begin position="184"/>
        <end position="314"/>
    </location>
</feature>
<dbReference type="Proteomes" id="UP000009071">
    <property type="component" value="Chromosome"/>
</dbReference>
<reference evidence="3 4" key="1">
    <citation type="journal article" date="2009" name="Genome Res.">
        <title>Whole genome sequence of Desulfovibrio magneticus strain RS-1 revealed common gene clusters in magnetotactic bacteria.</title>
        <authorList>
            <person name="Nakazawa H."/>
            <person name="Arakaki A."/>
            <person name="Narita-Yamada S."/>
            <person name="Yashiro I."/>
            <person name="Jinno K."/>
            <person name="Aoki N."/>
            <person name="Tsuruyama A."/>
            <person name="Okamura Y."/>
            <person name="Tanikawa S."/>
            <person name="Fujita N."/>
            <person name="Takeyama H."/>
            <person name="Matsunaga T."/>
        </authorList>
    </citation>
    <scope>NUCLEOTIDE SEQUENCE [LARGE SCALE GENOMIC DNA]</scope>
    <source>
        <strain evidence="4">ATCC 700980 / DSM 13731 / RS-1</strain>
    </source>
</reference>
<dbReference type="AlphaFoldDB" id="C4XM84"/>